<feature type="transmembrane region" description="Helical" evidence="1">
    <location>
        <begin position="98"/>
        <end position="117"/>
    </location>
</feature>
<reference evidence="3" key="1">
    <citation type="submission" date="2018-01" db="EMBL/GenBank/DDBJ databases">
        <authorList>
            <person name="Gaut B.S."/>
            <person name="Morton B.R."/>
            <person name="Clegg M.T."/>
            <person name="Duvall M.R."/>
        </authorList>
    </citation>
    <scope>NUCLEOTIDE SEQUENCE [LARGE SCALE GENOMIC DNA]</scope>
</reference>
<keyword evidence="3" id="KW-1185">Reference proteome</keyword>
<dbReference type="Pfam" id="PF23809">
    <property type="entry name" value="Phage_holin_9"/>
    <property type="match status" value="1"/>
</dbReference>
<dbReference type="InterPro" id="IPR056390">
    <property type="entry name" value="Holin_phage"/>
</dbReference>
<dbReference type="EMBL" id="MG757156">
    <property type="protein sequence ID" value="AVD99645.1"/>
    <property type="molecule type" value="Genomic_DNA"/>
</dbReference>
<protein>
    <submittedName>
        <fullName evidence="2">Holin</fullName>
    </submittedName>
</protein>
<keyword evidence="1" id="KW-0472">Membrane</keyword>
<feature type="transmembrane region" description="Helical" evidence="1">
    <location>
        <begin position="22"/>
        <end position="42"/>
    </location>
</feature>
<keyword evidence="1" id="KW-1133">Transmembrane helix</keyword>
<evidence type="ECO:0000256" key="1">
    <source>
        <dbReference type="SAM" id="Phobius"/>
    </source>
</evidence>
<feature type="transmembrane region" description="Helical" evidence="1">
    <location>
        <begin position="73"/>
        <end position="92"/>
    </location>
</feature>
<evidence type="ECO:0000313" key="2">
    <source>
        <dbReference type="EMBL" id="AVD99645.1"/>
    </source>
</evidence>
<dbReference type="Proteomes" id="UP000240246">
    <property type="component" value="Segment"/>
</dbReference>
<gene>
    <name evidence="2" type="ORF">SEA_CUKE_27</name>
</gene>
<proteinExistence type="predicted"/>
<evidence type="ECO:0000313" key="3">
    <source>
        <dbReference type="Proteomes" id="UP000240246"/>
    </source>
</evidence>
<name>A0A2L1IWV6_9CAUD</name>
<accession>A0A2L1IWV6</accession>
<keyword evidence="1" id="KW-0812">Transmembrane</keyword>
<organism evidence="2 3">
    <name type="scientific">Mycobacterium phage Cuke</name>
    <dbReference type="NCBI Taxonomy" id="2079417"/>
    <lineage>
        <taxon>Viruses</taxon>
        <taxon>Duplodnaviria</taxon>
        <taxon>Heunggongvirae</taxon>
        <taxon>Uroviricota</taxon>
        <taxon>Caudoviricetes</taxon>
        <taxon>Cukevirus</taxon>
        <taxon>Cukevirus cuke</taxon>
    </lineage>
</organism>
<sequence length="137" mass="14708">MPNLVVPTNGIMPLKTLDDWRAMFHQIVPIIVTALVTANVVTDSQVTLWLPFVFAIADNLLSVGNAKDRIRKAIYGLFALLQGSSAVATVLVNHQELTPIATAGIAILSGIFSNFYTPTSTMQPAMRVGADVKDVEG</sequence>